<evidence type="ECO:0000313" key="4">
    <source>
        <dbReference type="Proteomes" id="UP000199533"/>
    </source>
</evidence>
<keyword evidence="2" id="KW-0812">Transmembrane</keyword>
<accession>A0A1I4FI45</accession>
<dbReference type="EMBL" id="FOSP01000037">
    <property type="protein sequence ID" value="SFL16980.1"/>
    <property type="molecule type" value="Genomic_DNA"/>
</dbReference>
<protein>
    <submittedName>
        <fullName evidence="3">Uncharacterized protein</fullName>
    </submittedName>
</protein>
<evidence type="ECO:0000313" key="3">
    <source>
        <dbReference type="EMBL" id="SFL16980.1"/>
    </source>
</evidence>
<evidence type="ECO:0000256" key="1">
    <source>
        <dbReference type="SAM" id="MobiDB-lite"/>
    </source>
</evidence>
<proteinExistence type="predicted"/>
<feature type="transmembrane region" description="Helical" evidence="2">
    <location>
        <begin position="37"/>
        <end position="58"/>
    </location>
</feature>
<keyword evidence="2" id="KW-1133">Transmembrane helix</keyword>
<feature type="compositionally biased region" description="Low complexity" evidence="1">
    <location>
        <begin position="1"/>
        <end position="16"/>
    </location>
</feature>
<keyword evidence="2" id="KW-0472">Membrane</keyword>
<feature type="transmembrane region" description="Helical" evidence="2">
    <location>
        <begin position="219"/>
        <end position="236"/>
    </location>
</feature>
<dbReference type="STRING" id="52441.SAMN05216302_103725"/>
<dbReference type="OrthoDB" id="8544937at2"/>
<keyword evidence="4" id="KW-1185">Reference proteome</keyword>
<name>A0A1I4FI45_9PROT</name>
<organism evidence="3 4">
    <name type="scientific">Nitrosomonas aestuarii</name>
    <dbReference type="NCBI Taxonomy" id="52441"/>
    <lineage>
        <taxon>Bacteria</taxon>
        <taxon>Pseudomonadati</taxon>
        <taxon>Pseudomonadota</taxon>
        <taxon>Betaproteobacteria</taxon>
        <taxon>Nitrosomonadales</taxon>
        <taxon>Nitrosomonadaceae</taxon>
        <taxon>Nitrosomonas</taxon>
    </lineage>
</organism>
<dbReference type="Proteomes" id="UP000199533">
    <property type="component" value="Unassembled WGS sequence"/>
</dbReference>
<dbReference type="AlphaFoldDB" id="A0A1I4FI45"/>
<gene>
    <name evidence="3" type="ORF">SAMN05216302_103725</name>
</gene>
<sequence length="242" mass="26923">MNNPEPNNSNSNAPESTDSEAENPDTEKMKSSTNTSLLMPVALLLVLLLIPFSINSFIHFLSSSNQFVHPVIMKIPIDSSAVTAPVEATQYEGFEVKLNVNTQQLSEFINEIVSIASVGTSIQGITGFISPNMQAEITGEGFRIENPGPQQQMYILGNTTEWKWHVVPKSSGIQTIKFKMHVTSTESTELDHQKVDVIELAQANISIDSNPTMWMAHNWWIFALLALALFGGWKVLRRYNDN</sequence>
<reference evidence="4" key="1">
    <citation type="submission" date="2016-10" db="EMBL/GenBank/DDBJ databases">
        <authorList>
            <person name="Varghese N."/>
            <person name="Submissions S."/>
        </authorList>
    </citation>
    <scope>NUCLEOTIDE SEQUENCE [LARGE SCALE GENOMIC DNA]</scope>
    <source>
        <strain evidence="4">Nm69</strain>
    </source>
</reference>
<feature type="region of interest" description="Disordered" evidence="1">
    <location>
        <begin position="1"/>
        <end position="32"/>
    </location>
</feature>
<dbReference type="RefSeq" id="WP_090702441.1">
    <property type="nucleotide sequence ID" value="NZ_FOSP01000037.1"/>
</dbReference>
<evidence type="ECO:0000256" key="2">
    <source>
        <dbReference type="SAM" id="Phobius"/>
    </source>
</evidence>